<evidence type="ECO:0000313" key="1">
    <source>
        <dbReference type="EMBL" id="KAJ1676597.1"/>
    </source>
</evidence>
<accession>A0ACC1HJG5</accession>
<sequence length="87" mass="9858">MVVSFTERLSAHYRHVDTLTAEPSYDHKSSKPLTPAEQLEQLEQQITLTLQDIDANFDACQRCLRRNVLPTTEKLASLSNELLSTAQ</sequence>
<name>A0ACC1HJG5_9FUNG</name>
<evidence type="ECO:0000313" key="2">
    <source>
        <dbReference type="Proteomes" id="UP001145114"/>
    </source>
</evidence>
<gene>
    <name evidence="1" type="ORF">EV182_007868</name>
</gene>
<dbReference type="Proteomes" id="UP001145114">
    <property type="component" value="Unassembled WGS sequence"/>
</dbReference>
<protein>
    <submittedName>
        <fullName evidence="1">Uncharacterized protein</fullName>
    </submittedName>
</protein>
<feature type="non-terminal residue" evidence="1">
    <location>
        <position position="87"/>
    </location>
</feature>
<reference evidence="1" key="1">
    <citation type="submission" date="2022-06" db="EMBL/GenBank/DDBJ databases">
        <title>Phylogenomic reconstructions and comparative analyses of Kickxellomycotina fungi.</title>
        <authorList>
            <person name="Reynolds N.K."/>
            <person name="Stajich J.E."/>
            <person name="Barry K."/>
            <person name="Grigoriev I.V."/>
            <person name="Crous P."/>
            <person name="Smith M.E."/>
        </authorList>
    </citation>
    <scope>NUCLEOTIDE SEQUENCE</scope>
    <source>
        <strain evidence="1">RSA 2271</strain>
    </source>
</reference>
<comment type="caution">
    <text evidence="1">The sequence shown here is derived from an EMBL/GenBank/DDBJ whole genome shotgun (WGS) entry which is preliminary data.</text>
</comment>
<proteinExistence type="predicted"/>
<organism evidence="1 2">
    <name type="scientific">Spiromyces aspiralis</name>
    <dbReference type="NCBI Taxonomy" id="68401"/>
    <lineage>
        <taxon>Eukaryota</taxon>
        <taxon>Fungi</taxon>
        <taxon>Fungi incertae sedis</taxon>
        <taxon>Zoopagomycota</taxon>
        <taxon>Kickxellomycotina</taxon>
        <taxon>Kickxellomycetes</taxon>
        <taxon>Kickxellales</taxon>
        <taxon>Kickxellaceae</taxon>
        <taxon>Spiromyces</taxon>
    </lineage>
</organism>
<dbReference type="EMBL" id="JAMZIH010003820">
    <property type="protein sequence ID" value="KAJ1676597.1"/>
    <property type="molecule type" value="Genomic_DNA"/>
</dbReference>
<keyword evidence="2" id="KW-1185">Reference proteome</keyword>